<keyword evidence="2" id="KW-1185">Reference proteome</keyword>
<organism evidence="1 2">
    <name type="scientific">Hypothenemus hampei</name>
    <name type="common">Coffee berry borer</name>
    <dbReference type="NCBI Taxonomy" id="57062"/>
    <lineage>
        <taxon>Eukaryota</taxon>
        <taxon>Metazoa</taxon>
        <taxon>Ecdysozoa</taxon>
        <taxon>Arthropoda</taxon>
        <taxon>Hexapoda</taxon>
        <taxon>Insecta</taxon>
        <taxon>Pterygota</taxon>
        <taxon>Neoptera</taxon>
        <taxon>Endopterygota</taxon>
        <taxon>Coleoptera</taxon>
        <taxon>Polyphaga</taxon>
        <taxon>Cucujiformia</taxon>
        <taxon>Curculionidae</taxon>
        <taxon>Scolytinae</taxon>
        <taxon>Hypothenemus</taxon>
    </lineage>
</organism>
<evidence type="ECO:0000313" key="2">
    <source>
        <dbReference type="Proteomes" id="UP001566132"/>
    </source>
</evidence>
<evidence type="ECO:0000313" key="1">
    <source>
        <dbReference type="EMBL" id="KAL1501760.1"/>
    </source>
</evidence>
<dbReference type="Gene3D" id="3.90.70.10">
    <property type="entry name" value="Cysteine proteinases"/>
    <property type="match status" value="1"/>
</dbReference>
<dbReference type="PANTHER" id="PTHR31400:SF1">
    <property type="entry name" value="PROTEIN GUCD1"/>
    <property type="match status" value="1"/>
</dbReference>
<dbReference type="AlphaFoldDB" id="A0ABD1ESM3"/>
<dbReference type="PANTHER" id="PTHR31400">
    <property type="entry name" value="GUANYLYL CYCLASE DOMAIN CONTAINING PROTEIN 1 GUCD1"/>
    <property type="match status" value="1"/>
</dbReference>
<dbReference type="Proteomes" id="UP001566132">
    <property type="component" value="Unassembled WGS sequence"/>
</dbReference>
<protein>
    <recommendedName>
        <fullName evidence="3">Protein GUCD1</fullName>
    </recommendedName>
</protein>
<accession>A0ABD1ESM3</accession>
<dbReference type="InterPro" id="IPR018616">
    <property type="entry name" value="GUCD1"/>
</dbReference>
<sequence>MNGISESLAIETPDNNTDVPPKHHIELCHYKQKSNWDCGVSCVLMVLPSKHRQHLIKHLTKICKIEGFHKSTWTIDLCYLLKRYNVEHKFFTITIGVHEGYRGSSFYHNILTKDETRVNKKFKEAPLNNICVQQASISIFYIIEHLLYGPVIVLTNARLLCCDICKSNKISNELRKCLPWPTTYQGHYIVLCGYDLDKQKISYRNPSFGDHVCTMSLSTFEEARKSYGTDEDAIFICNINKHK</sequence>
<gene>
    <name evidence="1" type="ORF">ABEB36_007028</name>
</gene>
<name>A0ABD1ESM3_HYPHA</name>
<dbReference type="EMBL" id="JBDJPC010000005">
    <property type="protein sequence ID" value="KAL1501760.1"/>
    <property type="molecule type" value="Genomic_DNA"/>
</dbReference>
<evidence type="ECO:0008006" key="3">
    <source>
        <dbReference type="Google" id="ProtNLM"/>
    </source>
</evidence>
<proteinExistence type="predicted"/>
<comment type="caution">
    <text evidence="1">The sequence shown here is derived from an EMBL/GenBank/DDBJ whole genome shotgun (WGS) entry which is preliminary data.</text>
</comment>
<reference evidence="1 2" key="1">
    <citation type="submission" date="2024-05" db="EMBL/GenBank/DDBJ databases">
        <title>Genetic variation in Jamaican populations of the coffee berry borer (Hypothenemus hampei).</title>
        <authorList>
            <person name="Errbii M."/>
            <person name="Myrie A."/>
        </authorList>
    </citation>
    <scope>NUCLEOTIDE SEQUENCE [LARGE SCALE GENOMIC DNA]</scope>
    <source>
        <strain evidence="1">JA-Hopewell-2020-01-JO</strain>
        <tissue evidence="1">Whole body</tissue>
    </source>
</reference>
<dbReference type="Pfam" id="PF09778">
    <property type="entry name" value="Guanylate_cyc_2"/>
    <property type="match status" value="1"/>
</dbReference>